<keyword evidence="3" id="KW-1185">Reference proteome</keyword>
<name>A0ABV0VYU5_9TELE</name>
<feature type="compositionally biased region" description="Basic and acidic residues" evidence="1">
    <location>
        <begin position="204"/>
        <end position="216"/>
    </location>
</feature>
<evidence type="ECO:0000313" key="2">
    <source>
        <dbReference type="EMBL" id="MEQ2262413.1"/>
    </source>
</evidence>
<reference evidence="2 3" key="1">
    <citation type="submission" date="2021-06" db="EMBL/GenBank/DDBJ databases">
        <authorList>
            <person name="Palmer J.M."/>
        </authorList>
    </citation>
    <scope>NUCLEOTIDE SEQUENCE [LARGE SCALE GENOMIC DNA]</scope>
    <source>
        <strain evidence="2 3">XR_2019</strain>
        <tissue evidence="2">Muscle</tissue>
    </source>
</reference>
<gene>
    <name evidence="2" type="ORF">XENORESO_010918</name>
</gene>
<evidence type="ECO:0000256" key="1">
    <source>
        <dbReference type="SAM" id="MobiDB-lite"/>
    </source>
</evidence>
<accession>A0ABV0VYU5</accession>
<evidence type="ECO:0000313" key="3">
    <source>
        <dbReference type="Proteomes" id="UP001444071"/>
    </source>
</evidence>
<comment type="caution">
    <text evidence="2">The sequence shown here is derived from an EMBL/GenBank/DDBJ whole genome shotgun (WGS) entry which is preliminary data.</text>
</comment>
<proteinExistence type="predicted"/>
<dbReference type="Proteomes" id="UP001444071">
    <property type="component" value="Unassembled WGS sequence"/>
</dbReference>
<protein>
    <submittedName>
        <fullName evidence="2">Uncharacterized protein</fullName>
    </submittedName>
</protein>
<dbReference type="EMBL" id="JAHRIM010020359">
    <property type="protein sequence ID" value="MEQ2262413.1"/>
    <property type="molecule type" value="Genomic_DNA"/>
</dbReference>
<organism evidence="2 3">
    <name type="scientific">Xenotaenia resolanae</name>
    <dbReference type="NCBI Taxonomy" id="208358"/>
    <lineage>
        <taxon>Eukaryota</taxon>
        <taxon>Metazoa</taxon>
        <taxon>Chordata</taxon>
        <taxon>Craniata</taxon>
        <taxon>Vertebrata</taxon>
        <taxon>Euteleostomi</taxon>
        <taxon>Actinopterygii</taxon>
        <taxon>Neopterygii</taxon>
        <taxon>Teleostei</taxon>
        <taxon>Neoteleostei</taxon>
        <taxon>Acanthomorphata</taxon>
        <taxon>Ovalentaria</taxon>
        <taxon>Atherinomorphae</taxon>
        <taxon>Cyprinodontiformes</taxon>
        <taxon>Goodeidae</taxon>
        <taxon>Xenotaenia</taxon>
    </lineage>
</organism>
<feature type="region of interest" description="Disordered" evidence="1">
    <location>
        <begin position="174"/>
        <end position="216"/>
    </location>
</feature>
<feature type="compositionally biased region" description="Basic and acidic residues" evidence="1">
    <location>
        <begin position="174"/>
        <end position="194"/>
    </location>
</feature>
<sequence length="232" mass="26663">MLYPHKESFGWFMKICRLSRESLQTGIVFQTVTPDVYSDTTVTTKITNISTHYTNYLNSHFSKGSKSRFAFTQPLAPHRSREHLPLKGVWLLGLAFHKRDIFLYSFTSTPSSIPPFFPPSFFIVHPSLCVAFQHLLPEAAAARLVLLRINVVVNLELGLIWLLCGSVLQLPDREKEKEREGGRQREEVRSRGVDVWDGAQRGRTNQEYEKGGGRKKSRDIEILSKCLWWNVI</sequence>